<sequence>MTGTDNKLVSVAAGPVNSVPKSFRSGHAPRPNDAFIALMGITGSGKSSFISKCTDKSATIGHDMISCTSIVDVYPYEVTSDFTVYLIDTPGFDDTGRSDTEVLSEIAAWLTDSYKHEIRLHGIIYLHRISDVRMQGSAKKNLVTFKELCGEDALKKVVLASTMWDIIPAEKATKREQELKDTPEFWGWMLSKGSSVHRYNNTAESAREIILSLTGHNAPIATDLQKQMVDEGKSLDETSAGQGLRSELLKERRKLTQERQELLTLIEAAKEKHDVDTEEALQEESDRYTVLIKRAEDSAKALSISMTNLILKRDLRIAQMTKEMREVQNEYEMNFRLMRLDQIKVENGRIELENQRKLRRQGKLKSKASTSTTDTNSQLPGQRPEKGKGNMPATKIGISVSISKSFYILQSPMCLSCNEVELQEFQDGKRMELACLIAVSDQRTVWIVRYENNNWRWSATFERHYPELAKEIKSYGLNAVRLCAFGPGPGERYYTGWDEFRIYSCSPKFTKAMKSIKNNSSIGSVIAVAFGHGSSFLVSYGFENGHLGWTHDLQGYYPSLNRFLKSQKELGNKISIHAATLDPFSKTDYLVVFTDNDGRDRSNLKYKMHCSNSSTRQAVRDWWEVTKGRQPPRGSRG</sequence>
<feature type="compositionally biased region" description="Basic residues" evidence="2">
    <location>
        <begin position="357"/>
        <end position="366"/>
    </location>
</feature>
<evidence type="ECO:0000313" key="5">
    <source>
        <dbReference type="EnsemblFungi" id="CEF78258"/>
    </source>
</evidence>
<accession>A0A098DH59</accession>
<dbReference type="VEuPathDB" id="FungiDB:FGRAMPH1_01G12909"/>
<keyword evidence="6" id="KW-1185">Reference proteome</keyword>
<reference evidence="4 6" key="3">
    <citation type="journal article" date="2015" name="BMC Genomics">
        <title>The completed genome sequence of the pathogenic ascomycete fungus Fusarium graminearum.</title>
        <authorList>
            <person name="King R."/>
            <person name="Urban M."/>
            <person name="Hammond-Kosack M.C."/>
            <person name="Hassani-Pak K."/>
            <person name="Hammond-Kosack K.E."/>
        </authorList>
    </citation>
    <scope>NUCLEOTIDE SEQUENCE [LARGE SCALE GENOMIC DNA]</scope>
    <source>
        <strain evidence="6">ATCC MYA-4620 / CBS 123657 / FGSC 9075 / NRRL 31084 / PH-1</strain>
        <strain evidence="4">PH-1</strain>
    </source>
</reference>
<name>A0A098DH59_GIBZE</name>
<feature type="region of interest" description="Disordered" evidence="2">
    <location>
        <begin position="356"/>
        <end position="392"/>
    </location>
</feature>
<dbReference type="InterPro" id="IPR006073">
    <property type="entry name" value="GTP-bd"/>
</dbReference>
<protein>
    <submittedName>
        <fullName evidence="4">Chromosome 2, complete genome</fullName>
    </submittedName>
</protein>
<feature type="domain" description="G" evidence="3">
    <location>
        <begin position="36"/>
        <end position="128"/>
    </location>
</feature>
<dbReference type="CDD" id="cd00882">
    <property type="entry name" value="Ras_like_GTPase"/>
    <property type="match status" value="1"/>
</dbReference>
<proteinExistence type="predicted"/>
<feature type="compositionally biased region" description="Polar residues" evidence="2">
    <location>
        <begin position="367"/>
        <end position="380"/>
    </location>
</feature>
<dbReference type="Gene3D" id="3.40.50.300">
    <property type="entry name" value="P-loop containing nucleotide triphosphate hydrolases"/>
    <property type="match status" value="1"/>
</dbReference>
<evidence type="ECO:0000256" key="2">
    <source>
        <dbReference type="SAM" id="MobiDB-lite"/>
    </source>
</evidence>
<dbReference type="EMBL" id="HG970333">
    <property type="protein sequence ID" value="CEF78258.1"/>
    <property type="molecule type" value="Genomic_DNA"/>
</dbReference>
<dbReference type="Proteomes" id="UP000070720">
    <property type="component" value="Chromosome 2"/>
</dbReference>
<reference evidence="5 6" key="2">
    <citation type="journal article" date="2010" name="Nature">
        <title>Comparative genomics reveals mobile pathogenicity chromosomes in Fusarium.</title>
        <authorList>
            <person name="Ma L.J."/>
            <person name="van der Does H.C."/>
            <person name="Borkovich K.A."/>
            <person name="Coleman J.J."/>
            <person name="Daboussi M.J."/>
            <person name="Di Pietro A."/>
            <person name="Dufresne M."/>
            <person name="Freitag M."/>
            <person name="Grabherr M."/>
            <person name="Henrissat B."/>
            <person name="Houterman P.M."/>
            <person name="Kang S."/>
            <person name="Shim W.B."/>
            <person name="Woloshuk C."/>
            <person name="Xie X."/>
            <person name="Xu J.R."/>
            <person name="Antoniw J."/>
            <person name="Baker S.E."/>
            <person name="Bluhm B.H."/>
            <person name="Breakspear A."/>
            <person name="Brown D.W."/>
            <person name="Butchko R.A."/>
            <person name="Chapman S."/>
            <person name="Coulson R."/>
            <person name="Coutinho P.M."/>
            <person name="Danchin E.G."/>
            <person name="Diener A."/>
            <person name="Gale L.R."/>
            <person name="Gardiner D.M."/>
            <person name="Goff S."/>
            <person name="Hammond-Kosack K.E."/>
            <person name="Hilburn K."/>
            <person name="Hua-Van A."/>
            <person name="Jonkers W."/>
            <person name="Kazan K."/>
            <person name="Kodira C.D."/>
            <person name="Koehrsen M."/>
            <person name="Kumar L."/>
            <person name="Lee Y.H."/>
            <person name="Li L."/>
            <person name="Manners J.M."/>
            <person name="Miranda-Saavedra D."/>
            <person name="Mukherjee M."/>
            <person name="Park G."/>
            <person name="Park J."/>
            <person name="Park S.Y."/>
            <person name="Proctor R.H."/>
            <person name="Regev A."/>
            <person name="Ruiz-Roldan M.C."/>
            <person name="Sain D."/>
            <person name="Sakthikumar S."/>
            <person name="Sykes S."/>
            <person name="Schwartz D.C."/>
            <person name="Turgeon B.G."/>
            <person name="Wapinski I."/>
            <person name="Yoder O."/>
            <person name="Young S."/>
            <person name="Zeng Q."/>
            <person name="Zhou S."/>
            <person name="Galagan J."/>
            <person name="Cuomo C.A."/>
            <person name="Kistler H.C."/>
            <person name="Rep M."/>
        </authorList>
    </citation>
    <scope>GENOME REANNOTATION</scope>
    <source>
        <strain evidence="6">ATCC MYA-4620 / CBS 123657 / FGSC 9075 / NRRL 31084 / PH-1</strain>
        <strain evidence="5">PH-1 / ATCC MYA-4620 / FGSC 9075 / NRRL 31084</strain>
    </source>
</reference>
<feature type="coiled-coil region" evidence="1">
    <location>
        <begin position="245"/>
        <end position="298"/>
    </location>
</feature>
<evidence type="ECO:0000259" key="3">
    <source>
        <dbReference type="Pfam" id="PF01926"/>
    </source>
</evidence>
<evidence type="ECO:0000256" key="1">
    <source>
        <dbReference type="SAM" id="Coils"/>
    </source>
</evidence>
<reference evidence="5" key="4">
    <citation type="submission" date="2017-01" db="UniProtKB">
        <authorList>
            <consortium name="EnsemblFungi"/>
        </authorList>
    </citation>
    <scope>IDENTIFICATION</scope>
    <source>
        <strain evidence="5">PH-1 / ATCC MYA-4620 / FGSC 9075 / NRRL 31084</strain>
    </source>
</reference>
<dbReference type="AlphaFoldDB" id="A0A098DH59"/>
<gene>
    <name evidence="5" type="primary">FG03449.1</name>
    <name evidence="4" type="ORF">FGRAMPH1_01T12909</name>
</gene>
<dbReference type="Pfam" id="PF01926">
    <property type="entry name" value="MMR_HSR1"/>
    <property type="match status" value="1"/>
</dbReference>
<dbReference type="SUPFAM" id="SSF52540">
    <property type="entry name" value="P-loop containing nucleoside triphosphate hydrolases"/>
    <property type="match status" value="1"/>
</dbReference>
<evidence type="ECO:0000313" key="4">
    <source>
        <dbReference type="EMBL" id="CEF78258.1"/>
    </source>
</evidence>
<dbReference type="InterPro" id="IPR027417">
    <property type="entry name" value="P-loop_NTPase"/>
</dbReference>
<evidence type="ECO:0000313" key="6">
    <source>
        <dbReference type="Proteomes" id="UP000070720"/>
    </source>
</evidence>
<reference evidence="5 6" key="1">
    <citation type="journal article" date="2007" name="Science">
        <title>The Fusarium graminearum genome reveals a link between localized polymorphism and pathogen specialization.</title>
        <authorList>
            <person name="Cuomo C.A."/>
            <person name="Gueldener U."/>
            <person name="Xu J.-R."/>
            <person name="Trail F."/>
            <person name="Turgeon B.G."/>
            <person name="Di Pietro A."/>
            <person name="Walton J.D."/>
            <person name="Ma L.-J."/>
            <person name="Baker S.E."/>
            <person name="Rep M."/>
            <person name="Adam G."/>
            <person name="Antoniw J."/>
            <person name="Baldwin T."/>
            <person name="Calvo S.E."/>
            <person name="Chang Y.-L."/>
            <person name="DeCaprio D."/>
            <person name="Gale L.R."/>
            <person name="Gnerre S."/>
            <person name="Goswami R.S."/>
            <person name="Hammond-Kosack K."/>
            <person name="Harris L.J."/>
            <person name="Hilburn K."/>
            <person name="Kennell J.C."/>
            <person name="Kroken S."/>
            <person name="Magnuson J.K."/>
            <person name="Mannhaupt G."/>
            <person name="Mauceli E.W."/>
            <person name="Mewes H.-W."/>
            <person name="Mitterbauer R."/>
            <person name="Muehlbauer G."/>
            <person name="Muensterkoetter M."/>
            <person name="Nelson D."/>
            <person name="O'Donnell K."/>
            <person name="Ouellet T."/>
            <person name="Qi W."/>
            <person name="Quesneville H."/>
            <person name="Roncero M.I.G."/>
            <person name="Seong K.-Y."/>
            <person name="Tetko I.V."/>
            <person name="Urban M."/>
            <person name="Waalwijk C."/>
            <person name="Ward T.J."/>
            <person name="Yao J."/>
            <person name="Birren B.W."/>
            <person name="Kistler H.C."/>
        </authorList>
    </citation>
    <scope>NUCLEOTIDE SEQUENCE [LARGE SCALE GENOMIC DNA]</scope>
    <source>
        <strain evidence="6">ATCC MYA-4620 / CBS 123657 / FGSC 9075 / NRRL 31084 / PH-1</strain>
        <strain evidence="5">PH-1 / ATCC MYA-4620 / FGSC 9075 / NRRL 31084</strain>
    </source>
</reference>
<accession>A0A0E0S433</accession>
<organism evidence="4 6">
    <name type="scientific">Gibberella zeae (strain ATCC MYA-4620 / CBS 123657 / FGSC 9075 / NRRL 31084 / PH-1)</name>
    <name type="common">Wheat head blight fungus</name>
    <name type="synonym">Fusarium graminearum</name>
    <dbReference type="NCBI Taxonomy" id="229533"/>
    <lineage>
        <taxon>Eukaryota</taxon>
        <taxon>Fungi</taxon>
        <taxon>Dikarya</taxon>
        <taxon>Ascomycota</taxon>
        <taxon>Pezizomycotina</taxon>
        <taxon>Sordariomycetes</taxon>
        <taxon>Hypocreomycetidae</taxon>
        <taxon>Hypocreales</taxon>
        <taxon>Nectriaceae</taxon>
        <taxon>Fusarium</taxon>
    </lineage>
</organism>
<keyword evidence="1" id="KW-0175">Coiled coil</keyword>
<dbReference type="eggNOG" id="ENOG502S03K">
    <property type="taxonomic scope" value="Eukaryota"/>
</dbReference>
<dbReference type="InParanoid" id="A0A098DH59"/>
<dbReference type="EnsemblFungi" id="CEF78258">
    <property type="protein sequence ID" value="CEF78258"/>
    <property type="gene ID" value="FGRRES_16266"/>
</dbReference>
<dbReference type="GO" id="GO:0005525">
    <property type="term" value="F:GTP binding"/>
    <property type="evidence" value="ECO:0007669"/>
    <property type="project" value="InterPro"/>
</dbReference>
<dbReference type="SUPFAM" id="SSF101898">
    <property type="entry name" value="NHL repeat"/>
    <property type="match status" value="1"/>
</dbReference>